<keyword evidence="3" id="KW-1185">Reference proteome</keyword>
<feature type="region of interest" description="Disordered" evidence="1">
    <location>
        <begin position="1"/>
        <end position="26"/>
    </location>
</feature>
<sequence length="112" mass="12148">MSDKFFFKGRKTPKPAYGESGYNTKRATKPGTELSPLLLSVQSEARKDEVAALVADNQLFANITVDAEKAENIIELTGLLNKPKSVSFEAKPNRNDACTCGSGKKYKKCCGA</sequence>
<dbReference type="EMBL" id="JAKILJ010000029">
    <property type="protein sequence ID" value="MCL1106187.1"/>
    <property type="molecule type" value="Genomic_DNA"/>
</dbReference>
<organism evidence="2 3">
    <name type="scientific">Shewanella algicola</name>
    <dbReference type="NCBI Taxonomy" id="640633"/>
    <lineage>
        <taxon>Bacteria</taxon>
        <taxon>Pseudomonadati</taxon>
        <taxon>Pseudomonadota</taxon>
        <taxon>Gammaproteobacteria</taxon>
        <taxon>Alteromonadales</taxon>
        <taxon>Shewanellaceae</taxon>
        <taxon>Shewanella</taxon>
    </lineage>
</organism>
<evidence type="ECO:0000256" key="1">
    <source>
        <dbReference type="SAM" id="MobiDB-lite"/>
    </source>
</evidence>
<dbReference type="InterPro" id="IPR026368">
    <property type="entry name" value="SWIM_PBPRA1643"/>
</dbReference>
<name>A0A9X1Z9N9_9GAMM</name>
<evidence type="ECO:0000313" key="3">
    <source>
        <dbReference type="Proteomes" id="UP001139408"/>
    </source>
</evidence>
<dbReference type="AlphaFoldDB" id="A0A9X1Z9N9"/>
<dbReference type="NCBIfam" id="TIGR04102">
    <property type="entry name" value="SWIM_PBPRA1643"/>
    <property type="match status" value="1"/>
</dbReference>
<dbReference type="Gene3D" id="3.10.450.50">
    <property type="match status" value="1"/>
</dbReference>
<evidence type="ECO:0000313" key="2">
    <source>
        <dbReference type="EMBL" id="MCL1106187.1"/>
    </source>
</evidence>
<dbReference type="InterPro" id="IPR004027">
    <property type="entry name" value="SEC_C_motif"/>
</dbReference>
<dbReference type="SUPFAM" id="SSF103642">
    <property type="entry name" value="Sec-C motif"/>
    <property type="match status" value="1"/>
</dbReference>
<dbReference type="Pfam" id="PF02810">
    <property type="entry name" value="SEC-C"/>
    <property type="match status" value="1"/>
</dbReference>
<proteinExistence type="predicted"/>
<comment type="caution">
    <text evidence="2">The sequence shown here is derived from an EMBL/GenBank/DDBJ whole genome shotgun (WGS) entry which is preliminary data.</text>
</comment>
<dbReference type="Proteomes" id="UP001139408">
    <property type="component" value="Unassembled WGS sequence"/>
</dbReference>
<protein>
    <submittedName>
        <fullName evidence="2">SEC-C domain-containing protein</fullName>
    </submittedName>
</protein>
<dbReference type="RefSeq" id="WP_188926548.1">
    <property type="nucleotide sequence ID" value="NZ_BMQI01000046.1"/>
</dbReference>
<accession>A0A9X1Z9N9</accession>
<gene>
    <name evidence="2" type="ORF">L2749_13130</name>
</gene>
<reference evidence="2" key="1">
    <citation type="submission" date="2022-01" db="EMBL/GenBank/DDBJ databases">
        <title>Whole genome-based taxonomy of the Shewanellaceae.</title>
        <authorList>
            <person name="Martin-Rodriguez A.J."/>
        </authorList>
    </citation>
    <scope>NUCLEOTIDE SEQUENCE</scope>
    <source>
        <strain evidence="2">DSM 23803</strain>
    </source>
</reference>